<sequence>MGLLARIKQDPLYQDLNWRLILIGIVSSLGALGFGFDNGWWGGVLGLSEFQRKYGTFDDELGRYVIPSDKLSVGTGTGSAGIIIGCVIAPIVTSKLGRKMAFMVMSGLMTVGIVIEATAITSFWQLVVGRIVVYSGIGLASNCVPMYLSETSPGRVRGAFLALYSFFTSLGTFLATIVVYASRSRTDQWQYLIVILCQFIVPVGYISFWFFLPESPRYLLYRGRFDEAETVLRSLSNHPETVPQEIELLKAQVEEQRENHAATTLLDCFKGTNLRRTIIAMSVQILQQAQGVSFIQNFIVTFMQQLGFPDALRTNVMVTGCGFAVHIITFLTFDKIGRRRSLSWGAMGLAACMIGTGAATTQGTSGNYPAAVANASAALLILWYCVFGFTWGPGAWVTAAEVGTGQLRERTLFLASMGSFVTSVPINFTNPYVQRAIGGSVTFIYGGFSVLATLWVLMMIPETKNRSLEELDEMFQARVPTRQFKSYRCTGLGANITQIGANGVVGKDVDHEEVEEQERKQ</sequence>
<evidence type="ECO:0000256" key="7">
    <source>
        <dbReference type="RuleBase" id="RU003346"/>
    </source>
</evidence>
<protein>
    <submittedName>
        <fullName evidence="10">High-affinity glucose transporter</fullName>
    </submittedName>
</protein>
<feature type="transmembrane region" description="Helical" evidence="8">
    <location>
        <begin position="16"/>
        <end position="36"/>
    </location>
</feature>
<dbReference type="PROSITE" id="PS50850">
    <property type="entry name" value="MFS"/>
    <property type="match status" value="1"/>
</dbReference>
<dbReference type="SUPFAM" id="SSF103473">
    <property type="entry name" value="MFS general substrate transporter"/>
    <property type="match status" value="1"/>
</dbReference>
<feature type="transmembrane region" description="Helical" evidence="8">
    <location>
        <begin position="188"/>
        <end position="212"/>
    </location>
</feature>
<evidence type="ECO:0000313" key="11">
    <source>
        <dbReference type="Proteomes" id="UP000813385"/>
    </source>
</evidence>
<accession>A0A8K0X1G8</accession>
<dbReference type="Pfam" id="PF00083">
    <property type="entry name" value="Sugar_tr"/>
    <property type="match status" value="1"/>
</dbReference>
<comment type="caution">
    <text evidence="10">The sequence shown here is derived from an EMBL/GenBank/DDBJ whole genome shotgun (WGS) entry which is preliminary data.</text>
</comment>
<feature type="domain" description="Major facilitator superfamily (MFS) profile" evidence="9">
    <location>
        <begin position="23"/>
        <end position="464"/>
    </location>
</feature>
<feature type="transmembrane region" description="Helical" evidence="8">
    <location>
        <begin position="71"/>
        <end position="93"/>
    </location>
</feature>
<dbReference type="GO" id="GO:0016020">
    <property type="term" value="C:membrane"/>
    <property type="evidence" value="ECO:0007669"/>
    <property type="project" value="UniProtKB-SubCell"/>
</dbReference>
<feature type="transmembrane region" description="Helical" evidence="8">
    <location>
        <begin position="100"/>
        <end position="125"/>
    </location>
</feature>
<dbReference type="AlphaFoldDB" id="A0A8K0X1G8"/>
<proteinExistence type="inferred from homology"/>
<evidence type="ECO:0000256" key="1">
    <source>
        <dbReference type="ARBA" id="ARBA00004141"/>
    </source>
</evidence>
<name>A0A8K0X1G8_9PEZI</name>
<feature type="transmembrane region" description="Helical" evidence="8">
    <location>
        <begin position="342"/>
        <end position="361"/>
    </location>
</feature>
<evidence type="ECO:0000259" key="9">
    <source>
        <dbReference type="PROSITE" id="PS50850"/>
    </source>
</evidence>
<evidence type="ECO:0000313" key="10">
    <source>
        <dbReference type="EMBL" id="KAH7354231.1"/>
    </source>
</evidence>
<evidence type="ECO:0000256" key="2">
    <source>
        <dbReference type="ARBA" id="ARBA00010992"/>
    </source>
</evidence>
<keyword evidence="5 8" id="KW-1133">Transmembrane helix</keyword>
<dbReference type="PRINTS" id="PR00171">
    <property type="entry name" value="SUGRTRNSPORT"/>
</dbReference>
<evidence type="ECO:0000256" key="8">
    <source>
        <dbReference type="SAM" id="Phobius"/>
    </source>
</evidence>
<feature type="transmembrane region" description="Helical" evidence="8">
    <location>
        <begin position="160"/>
        <end position="182"/>
    </location>
</feature>
<dbReference type="NCBIfam" id="TIGR00879">
    <property type="entry name" value="SP"/>
    <property type="match status" value="1"/>
</dbReference>
<comment type="subcellular location">
    <subcellularLocation>
        <location evidence="1">Membrane</location>
        <topology evidence="1">Multi-pass membrane protein</topology>
    </subcellularLocation>
</comment>
<dbReference type="FunFam" id="1.20.1250.20:FF:000078">
    <property type="entry name" value="MFS maltose transporter, putative"/>
    <property type="match status" value="1"/>
</dbReference>
<dbReference type="InterPro" id="IPR003663">
    <property type="entry name" value="Sugar/inositol_transpt"/>
</dbReference>
<evidence type="ECO:0000256" key="4">
    <source>
        <dbReference type="ARBA" id="ARBA00022692"/>
    </source>
</evidence>
<dbReference type="InterPro" id="IPR036259">
    <property type="entry name" value="MFS_trans_sf"/>
</dbReference>
<gene>
    <name evidence="10" type="ORF">B0T11DRAFT_357559</name>
</gene>
<keyword evidence="10" id="KW-0762">Sugar transport</keyword>
<dbReference type="PANTHER" id="PTHR48022:SF2">
    <property type="entry name" value="PLASTIDIC GLUCOSE TRANSPORTER 4"/>
    <property type="match status" value="1"/>
</dbReference>
<dbReference type="InterPro" id="IPR020846">
    <property type="entry name" value="MFS_dom"/>
</dbReference>
<dbReference type="EMBL" id="JAGPXD010000005">
    <property type="protein sequence ID" value="KAH7354231.1"/>
    <property type="molecule type" value="Genomic_DNA"/>
</dbReference>
<feature type="transmembrane region" description="Helical" evidence="8">
    <location>
        <begin position="381"/>
        <end position="399"/>
    </location>
</feature>
<keyword evidence="4 8" id="KW-0812">Transmembrane</keyword>
<evidence type="ECO:0000256" key="6">
    <source>
        <dbReference type="ARBA" id="ARBA00023136"/>
    </source>
</evidence>
<comment type="similarity">
    <text evidence="2 7">Belongs to the major facilitator superfamily. Sugar transporter (TC 2.A.1.1) family.</text>
</comment>
<evidence type="ECO:0000256" key="5">
    <source>
        <dbReference type="ARBA" id="ARBA00022989"/>
    </source>
</evidence>
<dbReference type="GO" id="GO:0005351">
    <property type="term" value="F:carbohydrate:proton symporter activity"/>
    <property type="evidence" value="ECO:0007669"/>
    <property type="project" value="TreeGrafter"/>
</dbReference>
<dbReference type="OrthoDB" id="6612291at2759"/>
<keyword evidence="6 8" id="KW-0472">Membrane</keyword>
<dbReference type="InterPro" id="IPR050360">
    <property type="entry name" value="MFS_Sugar_Transporters"/>
</dbReference>
<keyword evidence="11" id="KW-1185">Reference proteome</keyword>
<dbReference type="InterPro" id="IPR005828">
    <property type="entry name" value="MFS_sugar_transport-like"/>
</dbReference>
<reference evidence="10" key="1">
    <citation type="journal article" date="2021" name="Nat. Commun.">
        <title>Genetic determinants of endophytism in the Arabidopsis root mycobiome.</title>
        <authorList>
            <person name="Mesny F."/>
            <person name="Miyauchi S."/>
            <person name="Thiergart T."/>
            <person name="Pickel B."/>
            <person name="Atanasova L."/>
            <person name="Karlsson M."/>
            <person name="Huettel B."/>
            <person name="Barry K.W."/>
            <person name="Haridas S."/>
            <person name="Chen C."/>
            <person name="Bauer D."/>
            <person name="Andreopoulos W."/>
            <person name="Pangilinan J."/>
            <person name="LaButti K."/>
            <person name="Riley R."/>
            <person name="Lipzen A."/>
            <person name="Clum A."/>
            <person name="Drula E."/>
            <person name="Henrissat B."/>
            <person name="Kohler A."/>
            <person name="Grigoriev I.V."/>
            <person name="Martin F.M."/>
            <person name="Hacquard S."/>
        </authorList>
    </citation>
    <scope>NUCLEOTIDE SEQUENCE</scope>
    <source>
        <strain evidence="10">MPI-CAGE-AT-0016</strain>
    </source>
</reference>
<feature type="transmembrane region" description="Helical" evidence="8">
    <location>
        <begin position="411"/>
        <end position="430"/>
    </location>
</feature>
<dbReference type="Gene3D" id="1.20.1250.20">
    <property type="entry name" value="MFS general substrate transporter like domains"/>
    <property type="match status" value="1"/>
</dbReference>
<evidence type="ECO:0000256" key="3">
    <source>
        <dbReference type="ARBA" id="ARBA00022448"/>
    </source>
</evidence>
<dbReference type="Proteomes" id="UP000813385">
    <property type="component" value="Unassembled WGS sequence"/>
</dbReference>
<organism evidence="10 11">
    <name type="scientific">Plectosphaerella cucumerina</name>
    <dbReference type="NCBI Taxonomy" id="40658"/>
    <lineage>
        <taxon>Eukaryota</taxon>
        <taxon>Fungi</taxon>
        <taxon>Dikarya</taxon>
        <taxon>Ascomycota</taxon>
        <taxon>Pezizomycotina</taxon>
        <taxon>Sordariomycetes</taxon>
        <taxon>Hypocreomycetidae</taxon>
        <taxon>Glomerellales</taxon>
        <taxon>Plectosphaerellaceae</taxon>
        <taxon>Plectosphaerella</taxon>
    </lineage>
</organism>
<feature type="transmembrane region" description="Helical" evidence="8">
    <location>
        <begin position="436"/>
        <end position="457"/>
    </location>
</feature>
<dbReference type="PANTHER" id="PTHR48022">
    <property type="entry name" value="PLASTIDIC GLUCOSE TRANSPORTER 4"/>
    <property type="match status" value="1"/>
</dbReference>
<keyword evidence="3 7" id="KW-0813">Transport</keyword>